<dbReference type="InParanoid" id="A0A151GCC8"/>
<comment type="catalytic activity">
    <reaction evidence="1">
        <text>Preferential cleavage of bonds with hydrophobic residues in P1'. Also 3-Asn-|-Gln-4 and 8-Gly-|-Ser-9 bonds in insulin B chain.</text>
        <dbReference type="EC" id="3.4.24.39"/>
    </reaction>
</comment>
<dbReference type="InterPro" id="IPR029463">
    <property type="entry name" value="Lys_MEP"/>
</dbReference>
<evidence type="ECO:0000256" key="16">
    <source>
        <dbReference type="SAM" id="MobiDB-lite"/>
    </source>
</evidence>
<evidence type="ECO:0000256" key="13">
    <source>
        <dbReference type="ARBA" id="ARBA00023145"/>
    </source>
</evidence>
<dbReference type="PANTHER" id="PTHR37016">
    <property type="match status" value="1"/>
</dbReference>
<proteinExistence type="inferred from homology"/>
<evidence type="ECO:0000256" key="17">
    <source>
        <dbReference type="SAM" id="SignalP"/>
    </source>
</evidence>
<keyword evidence="7" id="KW-0165">Cleavage on pair of basic residues</keyword>
<dbReference type="Pfam" id="PF14521">
    <property type="entry name" value="Aspzincin_M35"/>
    <property type="match status" value="1"/>
</dbReference>
<dbReference type="CDD" id="cd11008">
    <property type="entry name" value="M35_deuterolysin_like"/>
    <property type="match status" value="1"/>
</dbReference>
<dbReference type="RefSeq" id="XP_040654120.1">
    <property type="nucleotide sequence ID" value="XM_040804016.1"/>
</dbReference>
<dbReference type="GO" id="GO:0005576">
    <property type="term" value="C:extracellular region"/>
    <property type="evidence" value="ECO:0007669"/>
    <property type="project" value="UniProtKB-SubCell"/>
</dbReference>
<dbReference type="STRING" id="98403.A0A151GCC8"/>
<feature type="signal peptide" evidence="17">
    <location>
        <begin position="1"/>
        <end position="24"/>
    </location>
</feature>
<evidence type="ECO:0000256" key="4">
    <source>
        <dbReference type="ARBA" id="ARBA00012431"/>
    </source>
</evidence>
<evidence type="ECO:0000256" key="10">
    <source>
        <dbReference type="ARBA" id="ARBA00022801"/>
    </source>
</evidence>
<comment type="cofactor">
    <cofactor evidence="15">
        <name>Zn(2+)</name>
        <dbReference type="ChEBI" id="CHEBI:29105"/>
    </cofactor>
    <text evidence="15">Binds 1 zinc ion per subunit.</text>
</comment>
<keyword evidence="11 15" id="KW-0862">Zinc</keyword>
<name>A0A151GCC8_DRECN</name>
<accession>A0A151GCC8</accession>
<evidence type="ECO:0000256" key="1">
    <source>
        <dbReference type="ARBA" id="ARBA00001187"/>
    </source>
</evidence>
<dbReference type="GO" id="GO:0046872">
    <property type="term" value="F:metal ion binding"/>
    <property type="evidence" value="ECO:0007669"/>
    <property type="project" value="UniProtKB-KW"/>
</dbReference>
<dbReference type="SUPFAM" id="SSF55486">
    <property type="entry name" value="Metalloproteases ('zincins'), catalytic domain"/>
    <property type="match status" value="1"/>
</dbReference>
<keyword evidence="10" id="KW-0378">Hydrolase</keyword>
<evidence type="ECO:0000313" key="19">
    <source>
        <dbReference type="EMBL" id="KYK54768.1"/>
    </source>
</evidence>
<dbReference type="GeneID" id="63719371"/>
<feature type="active site" evidence="14">
    <location>
        <position position="164"/>
    </location>
</feature>
<feature type="binding site" evidence="15">
    <location>
        <position position="167"/>
    </location>
    <ligand>
        <name>Zn(2+)</name>
        <dbReference type="ChEBI" id="CHEBI:29105"/>
        <note>catalytic</note>
    </ligand>
</feature>
<evidence type="ECO:0000256" key="3">
    <source>
        <dbReference type="ARBA" id="ARBA00010279"/>
    </source>
</evidence>
<dbReference type="InterPro" id="IPR050414">
    <property type="entry name" value="Fungal_M35_metalloproteases"/>
</dbReference>
<dbReference type="Gene3D" id="3.40.390.10">
    <property type="entry name" value="Collagenase (Catalytic Domain)"/>
    <property type="match status" value="1"/>
</dbReference>
<protein>
    <recommendedName>
        <fullName evidence="4">deuterolysin</fullName>
        <ecNumber evidence="4">3.4.24.39</ecNumber>
    </recommendedName>
</protein>
<keyword evidence="13" id="KW-0865">Zymogen</keyword>
<dbReference type="EC" id="3.4.24.39" evidence="4"/>
<evidence type="ECO:0000256" key="7">
    <source>
        <dbReference type="ARBA" id="ARBA00022685"/>
    </source>
</evidence>
<feature type="region of interest" description="Disordered" evidence="16">
    <location>
        <begin position="217"/>
        <end position="262"/>
    </location>
</feature>
<dbReference type="InterPro" id="IPR024079">
    <property type="entry name" value="MetalloPept_cat_dom_sf"/>
</dbReference>
<dbReference type="GO" id="GO:0004222">
    <property type="term" value="F:metalloendopeptidase activity"/>
    <property type="evidence" value="ECO:0007669"/>
    <property type="project" value="InterPro"/>
</dbReference>
<keyword evidence="12" id="KW-0482">Metalloprotease</keyword>
<keyword evidence="20" id="KW-1185">Reference proteome</keyword>
<comment type="subcellular location">
    <subcellularLocation>
        <location evidence="2">Secreted</location>
    </subcellularLocation>
</comment>
<dbReference type="InterPro" id="IPR001384">
    <property type="entry name" value="Peptidase_M35"/>
</dbReference>
<keyword evidence="8 15" id="KW-0479">Metal-binding</keyword>
<evidence type="ECO:0000256" key="9">
    <source>
        <dbReference type="ARBA" id="ARBA00022729"/>
    </source>
</evidence>
<sequence>MRTDHYSLLFVLAGSAVAVGALSAEESTVATNEKRAEIYPDCGENEHYVQEAMRQCAATAEMAQKATRDPDPMLMNFFFKDASESMRSTAAALFGKIAKECGTAGGQKTHITCRQKRDNECGDFYGLTEIGGQRLLLCPNFFEPLEPDGKGCDILEPGDILLHEMTHALGSTTDCDDTYGIPDTTALPASENKNHADSFAHFARAVAKSCTRTELEEAAGGVMTPTTSDAAEETAAEEAAAEEKGTQPDLATTQHGPKHSLRSLASPLAVSLAPELQSMSMMPMLESTAIPGVLSVLVTMPNFDSQY</sequence>
<keyword evidence="6" id="KW-0645">Protease</keyword>
<reference evidence="19 20" key="1">
    <citation type="journal article" date="2016" name="Sci. Rep.">
        <title>Insights into Adaptations to a Near-Obligate Nematode Endoparasitic Lifestyle from the Finished Genome of Drechmeria coniospora.</title>
        <authorList>
            <person name="Zhang L."/>
            <person name="Zhou Z."/>
            <person name="Guo Q."/>
            <person name="Fokkens L."/>
            <person name="Miskei M."/>
            <person name="Pocsi I."/>
            <person name="Zhang W."/>
            <person name="Chen M."/>
            <person name="Wang L."/>
            <person name="Sun Y."/>
            <person name="Donzelli B.G."/>
            <person name="Gibson D.M."/>
            <person name="Nelson D.R."/>
            <person name="Luo J.G."/>
            <person name="Rep M."/>
            <person name="Liu H."/>
            <person name="Yang S."/>
            <person name="Wang J."/>
            <person name="Krasnoff S.B."/>
            <person name="Xu Y."/>
            <person name="Molnar I."/>
            <person name="Lin M."/>
        </authorList>
    </citation>
    <scope>NUCLEOTIDE SEQUENCE [LARGE SCALE GENOMIC DNA]</scope>
    <source>
        <strain evidence="19 20">ARSEF 6962</strain>
    </source>
</reference>
<keyword evidence="5" id="KW-0964">Secreted</keyword>
<dbReference type="AlphaFoldDB" id="A0A151GCC8"/>
<evidence type="ECO:0000256" key="2">
    <source>
        <dbReference type="ARBA" id="ARBA00004613"/>
    </source>
</evidence>
<dbReference type="EMBL" id="LAYC01000003">
    <property type="protein sequence ID" value="KYK54768.1"/>
    <property type="molecule type" value="Genomic_DNA"/>
</dbReference>
<feature type="domain" description="Lysine-specific metallo-endopeptidase" evidence="18">
    <location>
        <begin position="75"/>
        <end position="203"/>
    </location>
</feature>
<comment type="similarity">
    <text evidence="3">Belongs to the peptidase M35 family.</text>
</comment>
<dbReference type="GO" id="GO:0006508">
    <property type="term" value="P:proteolysis"/>
    <property type="evidence" value="ECO:0007669"/>
    <property type="project" value="UniProtKB-KW"/>
</dbReference>
<feature type="compositionally biased region" description="Acidic residues" evidence="16">
    <location>
        <begin position="230"/>
        <end position="240"/>
    </location>
</feature>
<evidence type="ECO:0000256" key="11">
    <source>
        <dbReference type="ARBA" id="ARBA00022833"/>
    </source>
</evidence>
<keyword evidence="9 17" id="KW-0732">Signal</keyword>
<feature type="chain" id="PRO_5007580407" description="deuterolysin" evidence="17">
    <location>
        <begin position="25"/>
        <end position="307"/>
    </location>
</feature>
<evidence type="ECO:0000259" key="18">
    <source>
        <dbReference type="Pfam" id="PF14521"/>
    </source>
</evidence>
<dbReference type="Proteomes" id="UP000076580">
    <property type="component" value="Chromosome 03"/>
</dbReference>
<evidence type="ECO:0000256" key="12">
    <source>
        <dbReference type="ARBA" id="ARBA00023049"/>
    </source>
</evidence>
<comment type="caution">
    <text evidence="19">The sequence shown here is derived from an EMBL/GenBank/DDBJ whole genome shotgun (WGS) entry which is preliminary data.</text>
</comment>
<evidence type="ECO:0000256" key="8">
    <source>
        <dbReference type="ARBA" id="ARBA00022723"/>
    </source>
</evidence>
<dbReference type="PRINTS" id="PR00768">
    <property type="entry name" value="DEUTEROLYSIN"/>
</dbReference>
<evidence type="ECO:0000256" key="6">
    <source>
        <dbReference type="ARBA" id="ARBA00022670"/>
    </source>
</evidence>
<organism evidence="19 20">
    <name type="scientific">Drechmeria coniospora</name>
    <name type="common">Nematophagous fungus</name>
    <name type="synonym">Meria coniospora</name>
    <dbReference type="NCBI Taxonomy" id="98403"/>
    <lineage>
        <taxon>Eukaryota</taxon>
        <taxon>Fungi</taxon>
        <taxon>Dikarya</taxon>
        <taxon>Ascomycota</taxon>
        <taxon>Pezizomycotina</taxon>
        <taxon>Sordariomycetes</taxon>
        <taxon>Hypocreomycetidae</taxon>
        <taxon>Hypocreales</taxon>
        <taxon>Ophiocordycipitaceae</taxon>
        <taxon>Drechmeria</taxon>
    </lineage>
</organism>
<evidence type="ECO:0000256" key="15">
    <source>
        <dbReference type="PIRSR" id="PIRSR601384-2"/>
    </source>
</evidence>
<feature type="binding site" evidence="15">
    <location>
        <position position="176"/>
    </location>
    <ligand>
        <name>Zn(2+)</name>
        <dbReference type="ChEBI" id="CHEBI:29105"/>
        <note>catalytic</note>
    </ligand>
</feature>
<evidence type="ECO:0000313" key="20">
    <source>
        <dbReference type="Proteomes" id="UP000076580"/>
    </source>
</evidence>
<evidence type="ECO:0000256" key="14">
    <source>
        <dbReference type="PIRSR" id="PIRSR601384-1"/>
    </source>
</evidence>
<dbReference type="OrthoDB" id="412874at2759"/>
<evidence type="ECO:0000256" key="5">
    <source>
        <dbReference type="ARBA" id="ARBA00022525"/>
    </source>
</evidence>
<gene>
    <name evidence="19" type="ORF">DCS_06728</name>
</gene>
<dbReference type="PANTHER" id="PTHR37016:SF3">
    <property type="entry name" value="NEUTRAL PROTEASE 2-RELATED"/>
    <property type="match status" value="1"/>
</dbReference>
<feature type="binding site" evidence="15">
    <location>
        <position position="163"/>
    </location>
    <ligand>
        <name>Zn(2+)</name>
        <dbReference type="ChEBI" id="CHEBI:29105"/>
        <note>catalytic</note>
    </ligand>
</feature>